<keyword evidence="2" id="KW-0378">Hydrolase</keyword>
<protein>
    <recommendedName>
        <fullName evidence="3">Histone deacetylase domain-containing protein</fullName>
    </recommendedName>
</protein>
<dbReference type="InterPro" id="IPR023696">
    <property type="entry name" value="Ureohydrolase_dom_sf"/>
</dbReference>
<accession>A0A090F477</accession>
<comment type="similarity">
    <text evidence="1">Belongs to the histone deacetylase family.</text>
</comment>
<evidence type="ECO:0000313" key="4">
    <source>
        <dbReference type="EMBL" id="CDX36478.1"/>
    </source>
</evidence>
<proteinExistence type="inferred from homology"/>
<sequence length="331" mass="35517">MCPSLPASRNHIRQTANRISDLAQASRSMPLQIVHHPDYDAGFAVNHRFPMSKYPLLMEALRMRGLAVPEALSMPEPAPAARLKLAHAADYVDQVIACQVPEKIEREIGFPIGPRVSLRAQLATAGTVLAARLALEHGIACNAAGGSHHARRAQGAGFCTFNDVAVASLALLAEGAIENVLVVDLDVHQGDGTADILKDEPRAFTFSMHGERNYPVRKIASDLDIALPDGTGDDAYLERLAAVLPELSGQRRWDIVFYNAGVDVHAEDRLGRLALSDDGLGAREDMVIGHFRKQGVPLCGVIGGGYSTDVPALAARHAILFEVAARHAAEI</sequence>
<evidence type="ECO:0000259" key="3">
    <source>
        <dbReference type="Pfam" id="PF00850"/>
    </source>
</evidence>
<dbReference type="PANTHER" id="PTHR10625:SF19">
    <property type="entry name" value="HISTONE DEACETYLASE 12"/>
    <property type="match status" value="1"/>
</dbReference>
<dbReference type="PRINTS" id="PR01270">
    <property type="entry name" value="HDASUPER"/>
</dbReference>
<dbReference type="GO" id="GO:0004407">
    <property type="term" value="F:histone deacetylase activity"/>
    <property type="evidence" value="ECO:0007669"/>
    <property type="project" value="InterPro"/>
</dbReference>
<dbReference type="InterPro" id="IPR037138">
    <property type="entry name" value="His_deacetylse_dom_sf"/>
</dbReference>
<dbReference type="Pfam" id="PF00850">
    <property type="entry name" value="Hist_deacetyl"/>
    <property type="match status" value="1"/>
</dbReference>
<dbReference type="Gene3D" id="3.40.800.20">
    <property type="entry name" value="Histone deacetylase domain"/>
    <property type="match status" value="1"/>
</dbReference>
<reference evidence="4 5" key="1">
    <citation type="submission" date="2014-08" db="EMBL/GenBank/DDBJ databases">
        <authorList>
            <person name="Moulin Lionel"/>
        </authorList>
    </citation>
    <scope>NUCLEOTIDE SEQUENCE [LARGE SCALE GENOMIC DNA]</scope>
</reference>
<evidence type="ECO:0000256" key="1">
    <source>
        <dbReference type="ARBA" id="ARBA00005947"/>
    </source>
</evidence>
<dbReference type="InterPro" id="IPR000286">
    <property type="entry name" value="HDACs"/>
</dbReference>
<gene>
    <name evidence="4" type="ORF">MPLDJ20_20569</name>
</gene>
<dbReference type="InterPro" id="IPR044150">
    <property type="entry name" value="HDAC_classIV"/>
</dbReference>
<dbReference type="SUPFAM" id="SSF52768">
    <property type="entry name" value="Arginase/deacetylase"/>
    <property type="match status" value="1"/>
</dbReference>
<dbReference type="CDD" id="cd09993">
    <property type="entry name" value="HDAC_classIV"/>
    <property type="match status" value="1"/>
</dbReference>
<dbReference type="GO" id="GO:0040029">
    <property type="term" value="P:epigenetic regulation of gene expression"/>
    <property type="evidence" value="ECO:0007669"/>
    <property type="project" value="TreeGrafter"/>
</dbReference>
<name>A0A090F477_MESPL</name>
<dbReference type="EMBL" id="CCNB01000012">
    <property type="protein sequence ID" value="CDX36478.1"/>
    <property type="molecule type" value="Genomic_DNA"/>
</dbReference>
<organism evidence="4 5">
    <name type="scientific">Mesorhizobium plurifarium</name>
    <dbReference type="NCBI Taxonomy" id="69974"/>
    <lineage>
        <taxon>Bacteria</taxon>
        <taxon>Pseudomonadati</taxon>
        <taxon>Pseudomonadota</taxon>
        <taxon>Alphaproteobacteria</taxon>
        <taxon>Hyphomicrobiales</taxon>
        <taxon>Phyllobacteriaceae</taxon>
        <taxon>Mesorhizobium</taxon>
    </lineage>
</organism>
<dbReference type="Proteomes" id="UP000046373">
    <property type="component" value="Unassembled WGS sequence"/>
</dbReference>
<dbReference type="AlphaFoldDB" id="A0A090F477"/>
<dbReference type="InterPro" id="IPR023801">
    <property type="entry name" value="His_deacetylse_dom"/>
</dbReference>
<dbReference type="GO" id="GO:0016787">
    <property type="term" value="F:hydrolase activity"/>
    <property type="evidence" value="ECO:0007669"/>
    <property type="project" value="UniProtKB-KW"/>
</dbReference>
<dbReference type="PANTHER" id="PTHR10625">
    <property type="entry name" value="HISTONE DEACETYLASE HDAC1-RELATED"/>
    <property type="match status" value="1"/>
</dbReference>
<evidence type="ECO:0000256" key="2">
    <source>
        <dbReference type="ARBA" id="ARBA00022801"/>
    </source>
</evidence>
<feature type="domain" description="Histone deacetylase" evidence="3">
    <location>
        <begin position="47"/>
        <end position="317"/>
    </location>
</feature>
<evidence type="ECO:0000313" key="5">
    <source>
        <dbReference type="Proteomes" id="UP000046373"/>
    </source>
</evidence>